<evidence type="ECO:0000256" key="3">
    <source>
        <dbReference type="ARBA" id="ARBA00022989"/>
    </source>
</evidence>
<dbReference type="PANTHER" id="PTHR23542:SF1">
    <property type="entry name" value="MAJOR FACILITATOR SUPERFAMILY (MFS) PROFILE DOMAIN-CONTAINING PROTEIN"/>
    <property type="match status" value="1"/>
</dbReference>
<organism evidence="7 8">
    <name type="scientific">Allosaccharopolyspora coralli</name>
    <dbReference type="NCBI Taxonomy" id="2665642"/>
    <lineage>
        <taxon>Bacteria</taxon>
        <taxon>Bacillati</taxon>
        <taxon>Actinomycetota</taxon>
        <taxon>Actinomycetes</taxon>
        <taxon>Pseudonocardiales</taxon>
        <taxon>Pseudonocardiaceae</taxon>
        <taxon>Allosaccharopolyspora</taxon>
    </lineage>
</organism>
<dbReference type="GO" id="GO:0022857">
    <property type="term" value="F:transmembrane transporter activity"/>
    <property type="evidence" value="ECO:0007669"/>
    <property type="project" value="InterPro"/>
</dbReference>
<evidence type="ECO:0000313" key="8">
    <source>
        <dbReference type="Proteomes" id="UP000371041"/>
    </source>
</evidence>
<dbReference type="KEGG" id="sace:GIY23_01380"/>
<sequence length="478" mass="48838">MPCHSPQLVIPFTTQDVPNLVRVASVPHSFQIFFGCPGEDFEPGGGGASSDAHQKDWYSRTSVAILARVSHSVSLADYRAALTAPGARGPVLASVLGRLPIAMIGLALLLYVQRETGSFAAAGIVSAGTLVGVAFGSVAQGRVMDRIGPTRPLLAVTSAFAVLVAAEILAIEAHAPVLVLVPLAVLVGASEPMIGPAARSLWTELVPEGPVRNAAYSYEAISMESFFLLGPGLAGLLVAMPWAGTGTVVGTLSMIVGAVWFALTPAARRQRPMAADRTSGSLLGPLASRGMRTVALAALGFGALLGTIEVAVPAAAERAGHPIMGGILISVLSVSSVIVGVLYGMNPWPKPMHLRLPALLLGFALLVAMLAVPSTLWGLSLALLVAGSLITPQSTAHSVSLEIAAPAGTATEAFGWVITSVTLGAALGQSVAGQVVEWANPPASFVVAAIGGTVLAAVLWFRRATLVPAHTDVSLVPA</sequence>
<dbReference type="InterPro" id="IPR011701">
    <property type="entry name" value="MFS"/>
</dbReference>
<evidence type="ECO:0000259" key="6">
    <source>
        <dbReference type="PROSITE" id="PS50850"/>
    </source>
</evidence>
<feature type="transmembrane region" description="Helical" evidence="5">
    <location>
        <begin position="242"/>
        <end position="263"/>
    </location>
</feature>
<feature type="transmembrane region" description="Helical" evidence="5">
    <location>
        <begin position="356"/>
        <end position="379"/>
    </location>
</feature>
<reference evidence="8" key="1">
    <citation type="submission" date="2019-11" db="EMBL/GenBank/DDBJ databases">
        <title>The complete genome sequence of Saccharopolyspora sp. E2A.</title>
        <authorList>
            <person name="Zhang G."/>
        </authorList>
    </citation>
    <scope>NUCLEOTIDE SEQUENCE [LARGE SCALE GENOMIC DNA]</scope>
    <source>
        <strain evidence="8">E2A</strain>
    </source>
</reference>
<keyword evidence="4 5" id="KW-0472">Membrane</keyword>
<dbReference type="InterPro" id="IPR036259">
    <property type="entry name" value="MFS_trans_sf"/>
</dbReference>
<name>A0A5Q3QKK6_9PSEU</name>
<dbReference type="Gene3D" id="1.20.1250.20">
    <property type="entry name" value="MFS general substrate transporter like domains"/>
    <property type="match status" value="1"/>
</dbReference>
<accession>A0A5Q3QKK6</accession>
<dbReference type="PROSITE" id="PS50850">
    <property type="entry name" value="MFS"/>
    <property type="match status" value="1"/>
</dbReference>
<keyword evidence="2 5" id="KW-0812">Transmembrane</keyword>
<dbReference type="PANTHER" id="PTHR23542">
    <property type="match status" value="1"/>
</dbReference>
<dbReference type="SUPFAM" id="SSF103473">
    <property type="entry name" value="MFS general substrate transporter"/>
    <property type="match status" value="1"/>
</dbReference>
<feature type="transmembrane region" description="Helical" evidence="5">
    <location>
        <begin position="91"/>
        <end position="112"/>
    </location>
</feature>
<dbReference type="AlphaFoldDB" id="A0A5Q3QKK6"/>
<dbReference type="Pfam" id="PF07690">
    <property type="entry name" value="MFS_1"/>
    <property type="match status" value="1"/>
</dbReference>
<evidence type="ECO:0000256" key="2">
    <source>
        <dbReference type="ARBA" id="ARBA00022692"/>
    </source>
</evidence>
<dbReference type="EMBL" id="CP045929">
    <property type="protein sequence ID" value="QGK71959.1"/>
    <property type="molecule type" value="Genomic_DNA"/>
</dbReference>
<feature type="transmembrane region" description="Helical" evidence="5">
    <location>
        <begin position="294"/>
        <end position="316"/>
    </location>
</feature>
<evidence type="ECO:0000256" key="1">
    <source>
        <dbReference type="ARBA" id="ARBA00004651"/>
    </source>
</evidence>
<dbReference type="Proteomes" id="UP000371041">
    <property type="component" value="Chromosome"/>
</dbReference>
<keyword evidence="3 5" id="KW-1133">Transmembrane helix</keyword>
<feature type="transmembrane region" description="Helical" evidence="5">
    <location>
        <begin position="153"/>
        <end position="171"/>
    </location>
</feature>
<proteinExistence type="predicted"/>
<feature type="transmembrane region" description="Helical" evidence="5">
    <location>
        <begin position="443"/>
        <end position="461"/>
    </location>
</feature>
<gene>
    <name evidence="7" type="ORF">GIY23_01380</name>
</gene>
<feature type="transmembrane region" description="Helical" evidence="5">
    <location>
        <begin position="118"/>
        <end position="141"/>
    </location>
</feature>
<comment type="subcellular location">
    <subcellularLocation>
        <location evidence="1">Cell membrane</location>
        <topology evidence="1">Multi-pass membrane protein</topology>
    </subcellularLocation>
</comment>
<evidence type="ECO:0000313" key="7">
    <source>
        <dbReference type="EMBL" id="QGK71959.1"/>
    </source>
</evidence>
<feature type="domain" description="Major facilitator superfamily (MFS) profile" evidence="6">
    <location>
        <begin position="86"/>
        <end position="466"/>
    </location>
</feature>
<dbReference type="InterPro" id="IPR020846">
    <property type="entry name" value="MFS_dom"/>
</dbReference>
<evidence type="ECO:0000256" key="5">
    <source>
        <dbReference type="SAM" id="Phobius"/>
    </source>
</evidence>
<protein>
    <submittedName>
        <fullName evidence="7">MFS transporter</fullName>
    </submittedName>
</protein>
<keyword evidence="8" id="KW-1185">Reference proteome</keyword>
<feature type="transmembrane region" description="Helical" evidence="5">
    <location>
        <begin position="322"/>
        <end position="344"/>
    </location>
</feature>
<dbReference type="GO" id="GO:0005886">
    <property type="term" value="C:plasma membrane"/>
    <property type="evidence" value="ECO:0007669"/>
    <property type="project" value="UniProtKB-SubCell"/>
</dbReference>
<evidence type="ECO:0000256" key="4">
    <source>
        <dbReference type="ARBA" id="ARBA00023136"/>
    </source>
</evidence>